<feature type="domain" description="GP-PDE" evidence="7">
    <location>
        <begin position="183"/>
        <end position="529"/>
    </location>
</feature>
<evidence type="ECO:0000256" key="6">
    <source>
        <dbReference type="ARBA" id="ARBA00047512"/>
    </source>
</evidence>
<gene>
    <name evidence="8" type="ORF">KME60_34820</name>
</gene>
<protein>
    <recommendedName>
        <fullName evidence="2">glycerophosphodiester phosphodiesterase</fullName>
        <ecNumber evidence="2">3.1.4.46</ecNumber>
    </recommendedName>
</protein>
<evidence type="ECO:0000259" key="7">
    <source>
        <dbReference type="PROSITE" id="PS51704"/>
    </source>
</evidence>
<dbReference type="PROSITE" id="PS51704">
    <property type="entry name" value="GP_PDE"/>
    <property type="match status" value="2"/>
</dbReference>
<dbReference type="InterPro" id="IPR017946">
    <property type="entry name" value="PLC-like_Pdiesterase_TIM-brl"/>
</dbReference>
<evidence type="ECO:0000256" key="2">
    <source>
        <dbReference type="ARBA" id="ARBA00012247"/>
    </source>
</evidence>
<reference evidence="8" key="1">
    <citation type="submission" date="2021-05" db="EMBL/GenBank/DDBJ databases">
        <authorList>
            <person name="Pietrasiak N."/>
            <person name="Ward R."/>
            <person name="Stajich J.E."/>
            <person name="Kurbessoian T."/>
        </authorList>
    </citation>
    <scope>NUCLEOTIDE SEQUENCE</scope>
    <source>
        <strain evidence="8">GSE-NOS-MK-12-04C</strain>
    </source>
</reference>
<accession>A0A951QUW3</accession>
<dbReference type="EMBL" id="JAHHGZ010000081">
    <property type="protein sequence ID" value="MBW4672454.1"/>
    <property type="molecule type" value="Genomic_DNA"/>
</dbReference>
<evidence type="ECO:0000256" key="3">
    <source>
        <dbReference type="ARBA" id="ARBA00022729"/>
    </source>
</evidence>
<dbReference type="GO" id="GO:0042597">
    <property type="term" value="C:periplasmic space"/>
    <property type="evidence" value="ECO:0007669"/>
    <property type="project" value="TreeGrafter"/>
</dbReference>
<dbReference type="SUPFAM" id="SSF51695">
    <property type="entry name" value="PLC-like phosphodiesterases"/>
    <property type="match status" value="2"/>
</dbReference>
<dbReference type="CDD" id="cd08602">
    <property type="entry name" value="GDPD_ScGlpQ1_like"/>
    <property type="match status" value="2"/>
</dbReference>
<organism evidence="8 9">
    <name type="scientific">Cyanomargarita calcarea GSE-NOS-MK-12-04C</name>
    <dbReference type="NCBI Taxonomy" id="2839659"/>
    <lineage>
        <taxon>Bacteria</taxon>
        <taxon>Bacillati</taxon>
        <taxon>Cyanobacteriota</taxon>
        <taxon>Cyanophyceae</taxon>
        <taxon>Nostocales</taxon>
        <taxon>Cyanomargaritaceae</taxon>
        <taxon>Cyanomargarita</taxon>
    </lineage>
</organism>
<feature type="domain" description="GP-PDE" evidence="7">
    <location>
        <begin position="559"/>
        <end position="924"/>
    </location>
</feature>
<dbReference type="PANTHER" id="PTHR43620:SF7">
    <property type="entry name" value="GLYCEROPHOSPHODIESTER PHOSPHODIESTERASE GDPD5-RELATED"/>
    <property type="match status" value="1"/>
</dbReference>
<evidence type="ECO:0000313" key="9">
    <source>
        <dbReference type="Proteomes" id="UP000729701"/>
    </source>
</evidence>
<dbReference type="Pfam" id="PF13448">
    <property type="entry name" value="DUF4114"/>
    <property type="match status" value="1"/>
</dbReference>
<keyword evidence="4" id="KW-0319">Glycerol metabolism</keyword>
<dbReference type="PANTHER" id="PTHR43620">
    <property type="entry name" value="GLYCEROPHOSPHORYL DIESTER PHOSPHODIESTERASE"/>
    <property type="match status" value="1"/>
</dbReference>
<dbReference type="InterPro" id="IPR027372">
    <property type="entry name" value="Phytase-like_dom"/>
</dbReference>
<keyword evidence="5" id="KW-0378">Hydrolase</keyword>
<dbReference type="InterPro" id="IPR025193">
    <property type="entry name" value="DUF4114"/>
</dbReference>
<comment type="similarity">
    <text evidence="1">Belongs to the glycerophosphoryl diester phosphodiesterase family.</text>
</comment>
<dbReference type="Pfam" id="PF13449">
    <property type="entry name" value="Phytase-like"/>
    <property type="match status" value="2"/>
</dbReference>
<dbReference type="Proteomes" id="UP000729701">
    <property type="component" value="Unassembled WGS sequence"/>
</dbReference>
<proteinExistence type="inferred from homology"/>
<evidence type="ECO:0000256" key="5">
    <source>
        <dbReference type="ARBA" id="ARBA00022801"/>
    </source>
</evidence>
<dbReference type="EC" id="3.1.4.46" evidence="2"/>
<evidence type="ECO:0000256" key="4">
    <source>
        <dbReference type="ARBA" id="ARBA00022798"/>
    </source>
</evidence>
<dbReference type="GO" id="GO:0006071">
    <property type="term" value="P:glycerol metabolic process"/>
    <property type="evidence" value="ECO:0007669"/>
    <property type="project" value="UniProtKB-KW"/>
</dbReference>
<evidence type="ECO:0000256" key="1">
    <source>
        <dbReference type="ARBA" id="ARBA00007277"/>
    </source>
</evidence>
<sequence>MTNVTLKGFASLPADTFADGPKSGATITGTTNGRTIPFPSQPVQGFSGVQIADQNSFWFMPDNGYGAKANSSDFLLRLYRIDPSFRGFEANGDASVKVLNNIQLSDPNKKVPFQIVNQNTSDRLLTGADFDIESFNLAQDGSIWIGDEFGPYLLHFDATGKLLDAPIPTPNVTTLNTLGGKTPIVIGHRGASGELPEHTLGAYKLAIERGADFIEPDLVSTKDGVLIARHEPNMINTTDVAEKFASRKTTKVVDGVSEEGFFASDFTLAEIKTLRAKMPQGFRTQAFNGLYEIPTFEEIINLVKQTEADTGRKIGIYPETKHPTFHDNLGLSLEEPLLATLQKTGFTDPTRIYIQSFEVSNLKELNTKTNIPLVQLLDAYDVNLDGSLSYQDVNEKPYDFTVKGDKRTYQDLQTVEGLKEIATYADGIGPWKRMIVSVKGVDANGDGAADDVNKDGAVNDADKTLTPPTSLVKDAHTAGLLVHPYTFRNEARFLASDYNGDPAQEFKQFINLGVDGYFTDFPGTGDLVRDQITSKFVRSPDNPDVVKKTEFATLDKNAPLVIGHRGASGSRPEHTLEAYKLAIADGADFIEPDLVATKDGILVARHENALAILNADGTVNLTDTSTDINLRPEFADRKTTKVIDGRTVTGWFVEDLTLAELKTLNAIERLPALRGTKFNNDKLKVPTLTEIIDLVKQVEKDTGRKIGIYPETKHPTFFATEGTRLDGTTKINTNLGQKLVDTLVANNFTDPKRVFIQSFEVGNLKELKDVIMPAAKVNIPLVQLFGGAAGRPYDFTVSKDARTYGDLTKPAELANIAKYATGIGPDKRLIIPAATVDRNNDGKPDDLNGDGQISDGDRVLGTPTTLVKDAHTAGLLVHPYTFRNEGFFLASDYNGDPKKEFEQFINLGVDGYFTDFPGTGYTVRQQLKGEPAVSNLGGSRGFEGMAISPDKKTLYPLLEGTVFGDPVGSLRIYEFDVASQQFKGQLGSYKMENASNAIGDFTVINNNEYLVIERDNGQAAAAKLKKIFKVDLSKKDKDGFVAKEEVADLLNIQDPNDLNKDGSTKFNFPFQTIEDVVVLDESTILVANDNNYPFSIGRPPAIDNNEMIVLGLEKPLNLAPSNLSKSAEDTFTISGIGVKQRLQMTLTGRSSSVVNELGVFTVDDATGKINGISPGAAGYANAALERSQVILSALANVPNGFSNNPSRLVELGNGERLRFYLVKNSTTDAVRSGQTPISSLQFSDPTTQKITANGDGSFSLALKDGSANNTDFNNLVVNIKPSNQTLPLSTNLQGKKEGEVIDLRGVTGKVKADFTINREAGFNNLVGFYKVVDENGGIDTNGDGKFDLRPQDAGYAQAAINARIADINLSVSNQGTANFNDKSLTGGSIFAPFLITNGGTVEQVLSGQTNQVYFAYLGANSDKVDHVRLLGNNTFGFEDLAGGGDFDYNDVIVRANLTPVA</sequence>
<name>A0A951QUW3_9CYAN</name>
<evidence type="ECO:0000313" key="8">
    <source>
        <dbReference type="EMBL" id="MBW4672454.1"/>
    </source>
</evidence>
<dbReference type="GO" id="GO:0008889">
    <property type="term" value="F:glycerophosphodiester phosphodiesterase activity"/>
    <property type="evidence" value="ECO:0007669"/>
    <property type="project" value="UniProtKB-EC"/>
</dbReference>
<dbReference type="GO" id="GO:0006629">
    <property type="term" value="P:lipid metabolic process"/>
    <property type="evidence" value="ECO:0007669"/>
    <property type="project" value="InterPro"/>
</dbReference>
<comment type="catalytic activity">
    <reaction evidence="6">
        <text>a sn-glycero-3-phosphodiester + H2O = an alcohol + sn-glycerol 3-phosphate + H(+)</text>
        <dbReference type="Rhea" id="RHEA:12969"/>
        <dbReference type="ChEBI" id="CHEBI:15377"/>
        <dbReference type="ChEBI" id="CHEBI:15378"/>
        <dbReference type="ChEBI" id="CHEBI:30879"/>
        <dbReference type="ChEBI" id="CHEBI:57597"/>
        <dbReference type="ChEBI" id="CHEBI:83408"/>
        <dbReference type="EC" id="3.1.4.46"/>
    </reaction>
</comment>
<dbReference type="Gene3D" id="3.20.20.190">
    <property type="entry name" value="Phosphatidylinositol (PI) phosphodiesterase"/>
    <property type="match status" value="2"/>
</dbReference>
<dbReference type="InterPro" id="IPR030395">
    <property type="entry name" value="GP_PDE_dom"/>
</dbReference>
<reference evidence="8" key="2">
    <citation type="journal article" date="2022" name="Microbiol. Resour. Announc.">
        <title>Metagenome Sequencing to Explore Phylogenomics of Terrestrial Cyanobacteria.</title>
        <authorList>
            <person name="Ward R.D."/>
            <person name="Stajich J.E."/>
            <person name="Johansen J.R."/>
            <person name="Huntemann M."/>
            <person name="Clum A."/>
            <person name="Foster B."/>
            <person name="Foster B."/>
            <person name="Roux S."/>
            <person name="Palaniappan K."/>
            <person name="Varghese N."/>
            <person name="Mukherjee S."/>
            <person name="Reddy T.B.K."/>
            <person name="Daum C."/>
            <person name="Copeland A."/>
            <person name="Chen I.A."/>
            <person name="Ivanova N.N."/>
            <person name="Kyrpides N.C."/>
            <person name="Shapiro N."/>
            <person name="Eloe-Fadrosh E.A."/>
            <person name="Pietrasiak N."/>
        </authorList>
    </citation>
    <scope>NUCLEOTIDE SEQUENCE</scope>
    <source>
        <strain evidence="8">GSE-NOS-MK-12-04C</strain>
    </source>
</reference>
<dbReference type="Pfam" id="PF03009">
    <property type="entry name" value="GDPD"/>
    <property type="match status" value="2"/>
</dbReference>
<keyword evidence="3" id="KW-0732">Signal</keyword>
<comment type="caution">
    <text evidence="8">The sequence shown here is derived from an EMBL/GenBank/DDBJ whole genome shotgun (WGS) entry which is preliminary data.</text>
</comment>